<feature type="domain" description="NDT80" evidence="4">
    <location>
        <begin position="327"/>
        <end position="625"/>
    </location>
</feature>
<evidence type="ECO:0000313" key="6">
    <source>
        <dbReference type="Proteomes" id="UP000094285"/>
    </source>
</evidence>
<evidence type="ECO:0000256" key="1">
    <source>
        <dbReference type="ARBA" id="ARBA00023125"/>
    </source>
</evidence>
<protein>
    <submittedName>
        <fullName evidence="5">p53-like transcription factor</fullName>
    </submittedName>
</protein>
<keyword evidence="6" id="KW-1185">Reference proteome</keyword>
<dbReference type="PANTHER" id="PTHR35144">
    <property type="entry name" value="MEIOSIS-SPECIFIC TRANSCRIPTION FACTOR NDT80"/>
    <property type="match status" value="1"/>
</dbReference>
<feature type="region of interest" description="Disordered" evidence="3">
    <location>
        <begin position="645"/>
        <end position="684"/>
    </location>
</feature>
<name>A0A1E4SCE5_9ASCO</name>
<dbReference type="InterPro" id="IPR024061">
    <property type="entry name" value="NDT80_DNA-bd_dom"/>
</dbReference>
<dbReference type="Proteomes" id="UP000094285">
    <property type="component" value="Unassembled WGS sequence"/>
</dbReference>
<evidence type="ECO:0000259" key="4">
    <source>
        <dbReference type="PROSITE" id="PS51517"/>
    </source>
</evidence>
<accession>A0A1E4SCE5</accession>
<feature type="DNA-binding region" description="NDT80" evidence="2">
    <location>
        <begin position="327"/>
        <end position="625"/>
    </location>
</feature>
<sequence>MNDSKDRLDDLASLFIPDILHHVSPPAPAPADATPVTVKQEDLDYSYHQRDAIDSMASPTSKQHASLLGTNTGGSSNYSNFMNNNNFIGSHTSFASTPSGPVSNPQQNLQQNQQYPMMAPFDMPLAPQHIGHYNTKHHPQHMSLSLFQMNPYNQQLVLQQQQQQQQQQQPQMQTQGSQQWLSQQQQQLHMLQQQQQQLQQLQQLQQQPQASHVQDDQYAQMMQFQPSHGLHASNSSSNFLNTAAFSKNANRDLNWFANSALDSSMGMPTSASSNLYNNSPFIDSSEKISSPEPSNLAELEAPSAIETAPPPSVDPSEPAKKRMKTKKKDIKGSEYELDYTKKKCRALLDFKKGTAVSHTPEEYKIVDKDDNEVEVDFNGFLNGRFLTNDTDNIVYIFAKKNDEDKDASDEMDAPDPSVKQDPRVISCYRRNYIQISMNMNIKGFKLNDKLLRVRSSEYGYSITRVIKYFKIEVLAVTSLNNRSVPIFIKIVKKDKDKAEKLKKDNPDIIQPSHMNENEHVVILNDDVSLENGEIDQYFIINKLQFKNATPNNGNSTFQNYYRLKIKLSAVVADLYYDDYVDDEVNNLGAGQGGNSLDNNEIVLHEITSEPIIVRGRNPNFYTEKNDILIKGRLSTSKKSFDLFTRDDDDEEDEEPEETLGNPSQPHSSVEKLDTKRASQTAPSVKVMNSMLNDAMDEDEEISSGAASSIEEESTSQRMTRPPSGSTEGSQKDQAKNSSVPPLAYSGNNATVLDLKSIKRYKYFPISNVYYLPPINVVYFPHRAHQGNSAKDSENNSRVDEIVSERRKSSNVYFK</sequence>
<feature type="compositionally biased region" description="Polar residues" evidence="3">
    <location>
        <begin position="735"/>
        <end position="746"/>
    </location>
</feature>
<evidence type="ECO:0000256" key="2">
    <source>
        <dbReference type="PROSITE-ProRule" id="PRU00850"/>
    </source>
</evidence>
<dbReference type="AlphaFoldDB" id="A0A1E4SCE5"/>
<dbReference type="PROSITE" id="PS51517">
    <property type="entry name" value="NDT80"/>
    <property type="match status" value="1"/>
</dbReference>
<evidence type="ECO:0000256" key="3">
    <source>
        <dbReference type="SAM" id="MobiDB-lite"/>
    </source>
</evidence>
<dbReference type="GO" id="GO:0051321">
    <property type="term" value="P:meiotic cell cycle"/>
    <property type="evidence" value="ECO:0007669"/>
    <property type="project" value="TreeGrafter"/>
</dbReference>
<proteinExistence type="predicted"/>
<dbReference type="GO" id="GO:0003700">
    <property type="term" value="F:DNA-binding transcription factor activity"/>
    <property type="evidence" value="ECO:0007669"/>
    <property type="project" value="UniProtKB-UniRule"/>
</dbReference>
<dbReference type="InterPro" id="IPR008967">
    <property type="entry name" value="p53-like_TF_DNA-bd_sf"/>
</dbReference>
<dbReference type="GO" id="GO:0000228">
    <property type="term" value="C:nuclear chromosome"/>
    <property type="evidence" value="ECO:0007669"/>
    <property type="project" value="TreeGrafter"/>
</dbReference>
<dbReference type="STRING" id="984487.A0A1E4SCE5"/>
<dbReference type="GO" id="GO:0045944">
    <property type="term" value="P:positive regulation of transcription by RNA polymerase II"/>
    <property type="evidence" value="ECO:0007669"/>
    <property type="project" value="TreeGrafter"/>
</dbReference>
<feature type="region of interest" description="Disordered" evidence="3">
    <location>
        <begin position="697"/>
        <end position="746"/>
    </location>
</feature>
<feature type="region of interest" description="Disordered" evidence="3">
    <location>
        <begin position="301"/>
        <end position="328"/>
    </location>
</feature>
<dbReference type="OrthoDB" id="4117572at2759"/>
<dbReference type="GeneID" id="30985983"/>
<dbReference type="Pfam" id="PF05224">
    <property type="entry name" value="NDT80_PhoG"/>
    <property type="match status" value="1"/>
</dbReference>
<dbReference type="GO" id="GO:0003677">
    <property type="term" value="F:DNA binding"/>
    <property type="evidence" value="ECO:0007669"/>
    <property type="project" value="UniProtKB-KW"/>
</dbReference>
<dbReference type="InterPro" id="IPR052605">
    <property type="entry name" value="Fungal_trans_regulator"/>
</dbReference>
<dbReference type="EMBL" id="KV453915">
    <property type="protein sequence ID" value="ODV77191.1"/>
    <property type="molecule type" value="Genomic_DNA"/>
</dbReference>
<dbReference type="Gene3D" id="2.60.40.1390">
    <property type="entry name" value="NDT80 DNA-binding domain"/>
    <property type="match status" value="1"/>
</dbReference>
<dbReference type="PANTHER" id="PTHR35144:SF1">
    <property type="entry name" value="PROTEIN PACG"/>
    <property type="match status" value="1"/>
</dbReference>
<dbReference type="SUPFAM" id="SSF49417">
    <property type="entry name" value="p53-like transcription factors"/>
    <property type="match status" value="1"/>
</dbReference>
<reference evidence="6" key="1">
    <citation type="submission" date="2016-05" db="EMBL/GenBank/DDBJ databases">
        <title>Comparative genomics of biotechnologically important yeasts.</title>
        <authorList>
            <consortium name="DOE Joint Genome Institute"/>
            <person name="Riley R."/>
            <person name="Haridas S."/>
            <person name="Wolfe K.H."/>
            <person name="Lopes M.R."/>
            <person name="Hittinger C.T."/>
            <person name="Goker M."/>
            <person name="Salamov A."/>
            <person name="Wisecaver J."/>
            <person name="Long T.M."/>
            <person name="Aerts A.L."/>
            <person name="Barry K."/>
            <person name="Choi C."/>
            <person name="Clum A."/>
            <person name="Coughlan A.Y."/>
            <person name="Deshpande S."/>
            <person name="Douglass A.P."/>
            <person name="Hanson S.J."/>
            <person name="Klenk H.-P."/>
            <person name="Labutti K."/>
            <person name="Lapidus A."/>
            <person name="Lindquist E."/>
            <person name="Lipzen A."/>
            <person name="Meier-Kolthoff J.P."/>
            <person name="Ohm R.A."/>
            <person name="Otillar R.P."/>
            <person name="Pangilinan J."/>
            <person name="Peng Y."/>
            <person name="Rokas A."/>
            <person name="Rosa C.A."/>
            <person name="Scheuner C."/>
            <person name="Sibirny A.A."/>
            <person name="Slot J.C."/>
            <person name="Stielow J.B."/>
            <person name="Sun H."/>
            <person name="Kurtzman C.P."/>
            <person name="Blackwell M."/>
            <person name="Grigoriev I.V."/>
            <person name="Jeffries T.W."/>
        </authorList>
    </citation>
    <scope>NUCLEOTIDE SEQUENCE [LARGE SCALE GENOMIC DNA]</scope>
    <source>
        <strain evidence="6">NRRL Y-17324</strain>
    </source>
</reference>
<feature type="compositionally biased region" description="Acidic residues" evidence="3">
    <location>
        <begin position="646"/>
        <end position="657"/>
    </location>
</feature>
<organism evidence="5 6">
    <name type="scientific">Suhomyces tanzawaensis NRRL Y-17324</name>
    <dbReference type="NCBI Taxonomy" id="984487"/>
    <lineage>
        <taxon>Eukaryota</taxon>
        <taxon>Fungi</taxon>
        <taxon>Dikarya</taxon>
        <taxon>Ascomycota</taxon>
        <taxon>Saccharomycotina</taxon>
        <taxon>Pichiomycetes</taxon>
        <taxon>Debaryomycetaceae</taxon>
        <taxon>Suhomyces</taxon>
    </lineage>
</organism>
<evidence type="ECO:0000313" key="5">
    <source>
        <dbReference type="EMBL" id="ODV77191.1"/>
    </source>
</evidence>
<gene>
    <name evidence="5" type="ORF">CANTADRAFT_91662</name>
</gene>
<dbReference type="RefSeq" id="XP_020062313.1">
    <property type="nucleotide sequence ID" value="XM_020211847.1"/>
</dbReference>
<keyword evidence="1 2" id="KW-0238">DNA-binding</keyword>
<feature type="compositionally biased region" description="Polar residues" evidence="3">
    <location>
        <begin position="716"/>
        <end position="728"/>
    </location>
</feature>
<dbReference type="InterPro" id="IPR037141">
    <property type="entry name" value="NDT80_DNA-bd_dom_sf"/>
</dbReference>